<protein>
    <recommendedName>
        <fullName evidence="4">Outer membrane protein beta-barrel domain-containing protein</fullName>
    </recommendedName>
</protein>
<organism evidence="2 3">
    <name type="scientific">Snuella lapsa</name>
    <dbReference type="NCBI Taxonomy" id="870481"/>
    <lineage>
        <taxon>Bacteria</taxon>
        <taxon>Pseudomonadati</taxon>
        <taxon>Bacteroidota</taxon>
        <taxon>Flavobacteriia</taxon>
        <taxon>Flavobacteriales</taxon>
        <taxon>Flavobacteriaceae</taxon>
        <taxon>Snuella</taxon>
    </lineage>
</organism>
<dbReference type="Proteomes" id="UP001500954">
    <property type="component" value="Unassembled WGS sequence"/>
</dbReference>
<accession>A0ABP6XLR7</accession>
<sequence length="284" mass="31822">MKSKICLFLLFISSTFIYAQRDTLTVEKEPLFPLMKSLLKKADSLGFEFPKTYGISASMYHQKQKMDISKITVGNIILNDSDDFVNIDNSTIENTTLSTQVRTDVWVLPFLNVYGMVGRVTTFNNLRLRFNLDVPPIPGLTEGDFRTLERDQLVNINGTVLAFGTILAGGYKNVFININLSWASTSLEELDSKQKAFAAFPMIGLQTKFANIFVGGLYLDSGQENKGSFVSGAGEVTNYEVEFQSQQWNYNIGLNKSIGNWSLSIIQGFGERNSSIIEVGYRFN</sequence>
<evidence type="ECO:0000313" key="3">
    <source>
        <dbReference type="Proteomes" id="UP001500954"/>
    </source>
</evidence>
<gene>
    <name evidence="2" type="ORF">GCM10022395_18280</name>
</gene>
<feature type="chain" id="PRO_5045038357" description="Outer membrane protein beta-barrel domain-containing protein" evidence="1">
    <location>
        <begin position="20"/>
        <end position="284"/>
    </location>
</feature>
<reference evidence="3" key="1">
    <citation type="journal article" date="2019" name="Int. J. Syst. Evol. Microbiol.">
        <title>The Global Catalogue of Microorganisms (GCM) 10K type strain sequencing project: providing services to taxonomists for standard genome sequencing and annotation.</title>
        <authorList>
            <consortium name="The Broad Institute Genomics Platform"/>
            <consortium name="The Broad Institute Genome Sequencing Center for Infectious Disease"/>
            <person name="Wu L."/>
            <person name="Ma J."/>
        </authorList>
    </citation>
    <scope>NUCLEOTIDE SEQUENCE [LARGE SCALE GENOMIC DNA]</scope>
    <source>
        <strain evidence="3">JCM 17111</strain>
    </source>
</reference>
<name>A0ABP6XLR7_9FLAO</name>
<dbReference type="RefSeq" id="WP_345005655.1">
    <property type="nucleotide sequence ID" value="NZ_BAABCY010000050.1"/>
</dbReference>
<evidence type="ECO:0000256" key="1">
    <source>
        <dbReference type="SAM" id="SignalP"/>
    </source>
</evidence>
<proteinExistence type="predicted"/>
<comment type="caution">
    <text evidence="2">The sequence shown here is derived from an EMBL/GenBank/DDBJ whole genome shotgun (WGS) entry which is preliminary data.</text>
</comment>
<evidence type="ECO:0000313" key="2">
    <source>
        <dbReference type="EMBL" id="GAA3568854.1"/>
    </source>
</evidence>
<dbReference type="EMBL" id="BAABCY010000050">
    <property type="protein sequence ID" value="GAA3568854.1"/>
    <property type="molecule type" value="Genomic_DNA"/>
</dbReference>
<feature type="signal peptide" evidence="1">
    <location>
        <begin position="1"/>
        <end position="19"/>
    </location>
</feature>
<keyword evidence="1" id="KW-0732">Signal</keyword>
<keyword evidence="3" id="KW-1185">Reference proteome</keyword>
<evidence type="ECO:0008006" key="4">
    <source>
        <dbReference type="Google" id="ProtNLM"/>
    </source>
</evidence>